<feature type="domain" description="GP-PDE" evidence="2">
    <location>
        <begin position="343"/>
        <end position="571"/>
    </location>
</feature>
<dbReference type="EC" id="3.1.4.46" evidence="3"/>
<dbReference type="InterPro" id="IPR030395">
    <property type="entry name" value="GP_PDE_dom"/>
</dbReference>
<accession>C8NIM5</accession>
<evidence type="ECO:0000256" key="1">
    <source>
        <dbReference type="SAM" id="Phobius"/>
    </source>
</evidence>
<dbReference type="eggNOG" id="COG4781">
    <property type="taxonomic scope" value="Bacteria"/>
</dbReference>
<dbReference type="GO" id="GO:0008889">
    <property type="term" value="F:glycerophosphodiester phosphodiesterase activity"/>
    <property type="evidence" value="ECO:0007669"/>
    <property type="project" value="UniProtKB-EC"/>
</dbReference>
<keyword evidence="1" id="KW-1133">Transmembrane helix</keyword>
<sequence length="596" mass="68243">MKTKIPVWKTIRFTFSNLTKHSWMYLRNSLFLQLFISVFGFGLLSLIFKGMLFFAGQANLTFSNFKHVLLNPWMIPFILMYLLAFAFILFLEFSILIFMIYGTIRKTHFSWRTSVKNAFIELKQLLNGHFIAFLLYFITLLPIINLGDLTFISKNIYIPSFITGEITKTGSGVIIYTILIVLLLYFHARSSFAIPLQILTDQPFTKNILQSWKITKGNTWRLLFIVGVVEAVLFIFVVAISFLSVALVSLINPEGDNVFLLSSVLTIAKLIQEFIIIYTKMATFIVMTKVIHKRKLVSLHLYQHLPEVKHKRKIVTAVALIFVIGNAASTTLSTYAKDAMPDQAIIGHRGYTSKAVENSLEGIKAAKEAGATMVEMDILLTKDHQFVVMHDYNLKRLARLNKRVQDMTLDEVRGLPIYQSGFASHIPTFEEFYREAKDLNIPLIIELKPHGGEPENYVDLFIQKYKELGIDSSNKVMSLDLKVMEELEEKAPEINTGYVIPFQFGGFGNPKVDFFVIEDFSYQELLVLNAQQQGHEVYVWTINSEDVIQKYLNSPVNGIITDEVQLVKDFKDDFKKNNTLMDQFLRALGITLVFSK</sequence>
<evidence type="ECO:0000259" key="2">
    <source>
        <dbReference type="PROSITE" id="PS51704"/>
    </source>
</evidence>
<keyword evidence="1" id="KW-0812">Transmembrane</keyword>
<feature type="transmembrane region" description="Helical" evidence="1">
    <location>
        <begin position="75"/>
        <end position="104"/>
    </location>
</feature>
<keyword evidence="3" id="KW-0378">Hydrolase</keyword>
<dbReference type="RefSeq" id="WP_005606375.1">
    <property type="nucleotide sequence ID" value="NZ_CP102283.1"/>
</dbReference>
<feature type="transmembrane region" description="Helical" evidence="1">
    <location>
        <begin position="166"/>
        <end position="186"/>
    </location>
</feature>
<name>C8NIM5_9LACT</name>
<gene>
    <name evidence="3" type="ORF">HMPREF0444_1770</name>
</gene>
<dbReference type="AlphaFoldDB" id="C8NIM5"/>
<dbReference type="InterPro" id="IPR018476">
    <property type="entry name" value="GlyceroP-diester-Pdiesterase_M"/>
</dbReference>
<keyword evidence="1" id="KW-0472">Membrane</keyword>
<dbReference type="GeneID" id="78412471"/>
<protein>
    <submittedName>
        <fullName evidence="3">Glycerophosphodiester phosphodiesterase family protein</fullName>
        <ecNumber evidence="3">3.1.4.46</ecNumber>
    </submittedName>
</protein>
<dbReference type="Proteomes" id="UP000005926">
    <property type="component" value="Unassembled WGS sequence"/>
</dbReference>
<dbReference type="HOGENOM" id="CLU_030006_15_2_9"/>
<dbReference type="Pfam" id="PF03009">
    <property type="entry name" value="GDPD"/>
    <property type="match status" value="1"/>
</dbReference>
<feature type="transmembrane region" description="Helical" evidence="1">
    <location>
        <begin position="313"/>
        <end position="336"/>
    </location>
</feature>
<feature type="transmembrane region" description="Helical" evidence="1">
    <location>
        <begin position="125"/>
        <end position="146"/>
    </location>
</feature>
<organism evidence="3 4">
    <name type="scientific">Granulicatella adiacens ATCC 49175</name>
    <dbReference type="NCBI Taxonomy" id="638301"/>
    <lineage>
        <taxon>Bacteria</taxon>
        <taxon>Bacillati</taxon>
        <taxon>Bacillota</taxon>
        <taxon>Bacilli</taxon>
        <taxon>Lactobacillales</taxon>
        <taxon>Carnobacteriaceae</taxon>
        <taxon>Granulicatella</taxon>
    </lineage>
</organism>
<dbReference type="Gene3D" id="3.20.20.190">
    <property type="entry name" value="Phosphatidylinositol (PI) phosphodiesterase"/>
    <property type="match status" value="1"/>
</dbReference>
<proteinExistence type="predicted"/>
<feature type="transmembrane region" description="Helical" evidence="1">
    <location>
        <begin position="30"/>
        <end position="55"/>
    </location>
</feature>
<dbReference type="Pfam" id="PF10110">
    <property type="entry name" value="GPDPase_memb"/>
    <property type="match status" value="1"/>
</dbReference>
<dbReference type="InterPro" id="IPR017946">
    <property type="entry name" value="PLC-like_Pdiesterase_TIM-brl"/>
</dbReference>
<dbReference type="STRING" id="638301.HMPREF0444_1770"/>
<dbReference type="PANTHER" id="PTHR46211">
    <property type="entry name" value="GLYCEROPHOSPHORYL DIESTER PHOSPHODIESTERASE"/>
    <property type="match status" value="1"/>
</dbReference>
<dbReference type="GO" id="GO:0006629">
    <property type="term" value="P:lipid metabolic process"/>
    <property type="evidence" value="ECO:0007669"/>
    <property type="project" value="InterPro"/>
</dbReference>
<feature type="transmembrane region" description="Helical" evidence="1">
    <location>
        <begin position="222"/>
        <end position="251"/>
    </location>
</feature>
<feature type="transmembrane region" description="Helical" evidence="1">
    <location>
        <begin position="271"/>
        <end position="292"/>
    </location>
</feature>
<comment type="caution">
    <text evidence="3">The sequence shown here is derived from an EMBL/GenBank/DDBJ whole genome shotgun (WGS) entry which is preliminary data.</text>
</comment>
<dbReference type="PANTHER" id="PTHR46211:SF8">
    <property type="entry name" value="PHOSPHODIESTERASE"/>
    <property type="match status" value="1"/>
</dbReference>
<dbReference type="CDD" id="cd08579">
    <property type="entry name" value="GDPD_memb_like"/>
    <property type="match status" value="1"/>
</dbReference>
<evidence type="ECO:0000313" key="3">
    <source>
        <dbReference type="EMBL" id="EEW36422.1"/>
    </source>
</evidence>
<dbReference type="PROSITE" id="PS51704">
    <property type="entry name" value="GP_PDE"/>
    <property type="match status" value="1"/>
</dbReference>
<evidence type="ECO:0000313" key="4">
    <source>
        <dbReference type="Proteomes" id="UP000005926"/>
    </source>
</evidence>
<dbReference type="EMBL" id="ACKZ01000029">
    <property type="protein sequence ID" value="EEW36422.1"/>
    <property type="molecule type" value="Genomic_DNA"/>
</dbReference>
<reference evidence="3 4" key="1">
    <citation type="submission" date="2009-08" db="EMBL/GenBank/DDBJ databases">
        <authorList>
            <person name="Muzny D."/>
            <person name="Qin X."/>
            <person name="Deng J."/>
            <person name="Jiang H."/>
            <person name="Liu Y."/>
            <person name="Qu J."/>
            <person name="Song X.-Z."/>
            <person name="Zhang L."/>
            <person name="Thornton R."/>
            <person name="Coyle M."/>
            <person name="Francisco L."/>
            <person name="Jackson L."/>
            <person name="Javaid M."/>
            <person name="Korchina V."/>
            <person name="Kovar C."/>
            <person name="Mata R."/>
            <person name="Mathew T."/>
            <person name="Ngo R."/>
            <person name="Nguyen L."/>
            <person name="Nguyen N."/>
            <person name="Okwuonu G."/>
            <person name="Ongeri F."/>
            <person name="Pham C."/>
            <person name="Simmons D."/>
            <person name="Wilczek-Boney K."/>
            <person name="Hale W."/>
            <person name="Jakkamsetti A."/>
            <person name="Pham P."/>
            <person name="Ruth R."/>
            <person name="San Lucas F."/>
            <person name="Warren J."/>
            <person name="Zhang J."/>
            <person name="Zhao Z."/>
            <person name="Zhou C."/>
            <person name="Zhu D."/>
            <person name="Lee S."/>
            <person name="Bess C."/>
            <person name="Blankenburg K."/>
            <person name="Forbes L."/>
            <person name="Fu Q."/>
            <person name="Gubbala S."/>
            <person name="Hirani K."/>
            <person name="Jayaseelan J.C."/>
            <person name="Lara F."/>
            <person name="Munidasa M."/>
            <person name="Palculict T."/>
            <person name="Patil S."/>
            <person name="Pu L.-L."/>
            <person name="Saada N."/>
            <person name="Tang L."/>
            <person name="Weissenberger G."/>
            <person name="Zhu Y."/>
            <person name="Hemphill L."/>
            <person name="Shang Y."/>
            <person name="Youmans B."/>
            <person name="Ayvaz T."/>
            <person name="Ross M."/>
            <person name="Santibanez J."/>
            <person name="Aqrawi P."/>
            <person name="Gross S."/>
            <person name="Joshi V."/>
            <person name="Fowler G."/>
            <person name="Nazareth L."/>
            <person name="Reid J."/>
            <person name="Worley K."/>
            <person name="Petrosino J."/>
            <person name="Highlander S."/>
            <person name="Gibbs R."/>
        </authorList>
    </citation>
    <scope>NUCLEOTIDE SEQUENCE [LARGE SCALE GENOMIC DNA]</scope>
    <source>
        <strain evidence="3 4">ATCC 49175</strain>
    </source>
</reference>
<dbReference type="eggNOG" id="COG0584">
    <property type="taxonomic scope" value="Bacteria"/>
</dbReference>
<keyword evidence="4" id="KW-1185">Reference proteome</keyword>
<dbReference type="SUPFAM" id="SSF51695">
    <property type="entry name" value="PLC-like phosphodiesterases"/>
    <property type="match status" value="1"/>
</dbReference>